<dbReference type="Proteomes" id="UP000095283">
    <property type="component" value="Unplaced"/>
</dbReference>
<dbReference type="WBParaSite" id="Hba_00103">
    <property type="protein sequence ID" value="Hba_00103"/>
    <property type="gene ID" value="Hba_00103"/>
</dbReference>
<keyword evidence="1" id="KW-1185">Reference proteome</keyword>
<reference evidence="2" key="1">
    <citation type="submission" date="2016-11" db="UniProtKB">
        <authorList>
            <consortium name="WormBaseParasite"/>
        </authorList>
    </citation>
    <scope>IDENTIFICATION</scope>
</reference>
<proteinExistence type="predicted"/>
<name>A0A1I7W662_HETBA</name>
<accession>A0A1I7W662</accession>
<organism evidence="1 2">
    <name type="scientific">Heterorhabditis bacteriophora</name>
    <name type="common">Entomopathogenic nematode worm</name>
    <dbReference type="NCBI Taxonomy" id="37862"/>
    <lineage>
        <taxon>Eukaryota</taxon>
        <taxon>Metazoa</taxon>
        <taxon>Ecdysozoa</taxon>
        <taxon>Nematoda</taxon>
        <taxon>Chromadorea</taxon>
        <taxon>Rhabditida</taxon>
        <taxon>Rhabditina</taxon>
        <taxon>Rhabditomorpha</taxon>
        <taxon>Strongyloidea</taxon>
        <taxon>Heterorhabditidae</taxon>
        <taxon>Heterorhabditis</taxon>
    </lineage>
</organism>
<evidence type="ECO:0000313" key="2">
    <source>
        <dbReference type="WBParaSite" id="Hba_00103"/>
    </source>
</evidence>
<dbReference type="AlphaFoldDB" id="A0A1I7W662"/>
<evidence type="ECO:0000313" key="1">
    <source>
        <dbReference type="Proteomes" id="UP000095283"/>
    </source>
</evidence>
<sequence>MLQLLVKFRTCNPLIRATFSSAMKAAM</sequence>
<protein>
    <submittedName>
        <fullName evidence="2">Uncharacterized protein</fullName>
    </submittedName>
</protein>